<proteinExistence type="predicted"/>
<dbReference type="PANTHER" id="PTHR43019">
    <property type="entry name" value="SERINE ENDOPROTEASE DEGS"/>
    <property type="match status" value="1"/>
</dbReference>
<dbReference type="Gene3D" id="2.40.10.10">
    <property type="entry name" value="Trypsin-like serine proteases"/>
    <property type="match status" value="4"/>
</dbReference>
<sequence length="1494" mass="169297">MDDHNSHCIRPVDNLRNTKSCDVLRDEGRIALDACVKVKIKGKLETRRYDRLKALDRLRGCFRAKQAKGCDSWLDFCEFALPADRDGDPIDYAKTYTIHDIHDALVKLDDIPFVEKYPKKESGSEETRVSIDERRDAVERELEEARANLNGGRRYSFTVAQRRVRDCYANNLAGNDATIKALPFTRSFNIKDIYKAVHFHDDQSIETSCVPNGHVYEKIRATRASIEREYENAATLSETPHRYSGDEADQLLRSCYFDTDVPFQRFAGEVDILQLRGMLHYYDKRIQPHKYPAKGPGSETLRKSIDEHRAKLKEEYETYLASCGNGQKPHEYSRNEAEHRVRDCFAGTFPGDGDMFPLKEDDSGMPRFYQTFDISDIKQSIDYFDDKKLLEKYPEEGAHSEELKKNVDEHRNSIKEEWEEAASINEIQHGSGFIIQDHFVLTNKHVIDTYIDDEDRLEICISNAKIQGLPCEGLPCEGLPCEVLHFDPGKDVALLYCKNLDLQHSCIFPLQLSVQPLLPGMQIFSFGYPISHTDKTALFVTGNVSGSRETLSGHSLTVLNCSLNHGNSGGPVLAWVDDHVTVVGIATQKHIKDILTPNESLTIEKIKKSLQTRTISDVPGHFFEGRYTWTEIPEPCQVSIHLLTLKLYDALETHSSFNLSNALPGKLVVEFIKDAITKCDTEQKKELNKVLETLSSQLGFAPDYSQSPSLKLRGYICIAPSPNFEGAKRNMEHQVVKYSFTILHFSFSKMDDHDSNCLRPEENFGNTNNGDVLGNEGRKLLNACVKVKIYGKPETRRYDRETALKRLEGCIKPMKPSGCYSWLCINELLLPTEVDRNGNRTDYNETYTIADIHAALVKLEDIPFVEKYPKRGPGSEETRVLIDKRRDAVERELEEAKANPDGRQRYSFTVAQRRVRDCYANNLAGNFSTMRPHIPMSRTTTYNIKAIYEAVNFRKRQCIETSSFSDGPVYEKIHASRVSIEREYENAMASTDTAHRYNRDEAEECLRSCYCSTDDPFQGRHAVFRGEISEFLMPSSYEEIVDKILGHRLMKSIGELHCEVAHSDSGKDLALLYCPALNLPQCRISPMQLSTQPLLLGMQIFSFGYPMSDTEESALLVTGNVSGSKRNPSGHSMAVLNCSLNCGNLGTFPEDDDMFPLKEDDSGMPRFYQTFDIFDIKQSIEYFDDKKLLEKYPEEGAHSEELKKNVDEHRNSIKEEWEEAASINEIQHGSGFIIQDHFVLTNKHVIDTYIDDEDRLEICISNAKIQGLPCEGLPCEGLPCEVLHFDPGKDVALLYCKNLDLQHSCIFPLQLSVQPLLPGMQIFSFGYPISHTDKTALFVTGNVSGSRETLSGHSLTVLNCSLNHGNSGGPVLAWVDDHVTVVGIATQKHIKDILTPNESLTIEKIKKSLQTRTISDVPGHFFEGRYTWTEIPEPCQVSIHLLTLKLYDALETHSSFNLSNALPGKLVVEFIKDAITKCDTEQKKELNKVLETLR</sequence>
<dbReference type="Proteomes" id="UP000225706">
    <property type="component" value="Unassembled WGS sequence"/>
</dbReference>
<dbReference type="OrthoDB" id="5978815at2759"/>
<keyword evidence="2" id="KW-1185">Reference proteome</keyword>
<dbReference type="Pfam" id="PF13365">
    <property type="entry name" value="Trypsin_2"/>
    <property type="match status" value="2"/>
</dbReference>
<protein>
    <recommendedName>
        <fullName evidence="3">Serine protease</fullName>
    </recommendedName>
</protein>
<gene>
    <name evidence="1" type="ORF">AWC38_SpisGene4708</name>
</gene>
<evidence type="ECO:0008006" key="3">
    <source>
        <dbReference type="Google" id="ProtNLM"/>
    </source>
</evidence>
<dbReference type="STRING" id="50429.A0A2B4SPS0"/>
<organism evidence="1 2">
    <name type="scientific">Stylophora pistillata</name>
    <name type="common">Smooth cauliflower coral</name>
    <dbReference type="NCBI Taxonomy" id="50429"/>
    <lineage>
        <taxon>Eukaryota</taxon>
        <taxon>Metazoa</taxon>
        <taxon>Cnidaria</taxon>
        <taxon>Anthozoa</taxon>
        <taxon>Hexacorallia</taxon>
        <taxon>Scleractinia</taxon>
        <taxon>Astrocoeniina</taxon>
        <taxon>Pocilloporidae</taxon>
        <taxon>Stylophora</taxon>
    </lineage>
</organism>
<reference evidence="2" key="1">
    <citation type="journal article" date="2017" name="bioRxiv">
        <title>Comparative analysis of the genomes of Stylophora pistillata and Acropora digitifera provides evidence for extensive differences between species of corals.</title>
        <authorList>
            <person name="Voolstra C.R."/>
            <person name="Li Y."/>
            <person name="Liew Y.J."/>
            <person name="Baumgarten S."/>
            <person name="Zoccola D."/>
            <person name="Flot J.-F."/>
            <person name="Tambutte S."/>
            <person name="Allemand D."/>
            <person name="Aranda M."/>
        </authorList>
    </citation>
    <scope>NUCLEOTIDE SEQUENCE [LARGE SCALE GENOMIC DNA]</scope>
</reference>
<evidence type="ECO:0000313" key="2">
    <source>
        <dbReference type="Proteomes" id="UP000225706"/>
    </source>
</evidence>
<dbReference type="InterPro" id="IPR009003">
    <property type="entry name" value="Peptidase_S1_PA"/>
</dbReference>
<dbReference type="InterPro" id="IPR043504">
    <property type="entry name" value="Peptidase_S1_PA_chymotrypsin"/>
</dbReference>
<dbReference type="EMBL" id="LSMT01000049">
    <property type="protein sequence ID" value="PFX30497.1"/>
    <property type="molecule type" value="Genomic_DNA"/>
</dbReference>
<comment type="caution">
    <text evidence="1">The sequence shown here is derived from an EMBL/GenBank/DDBJ whole genome shotgun (WGS) entry which is preliminary data.</text>
</comment>
<evidence type="ECO:0000313" key="1">
    <source>
        <dbReference type="EMBL" id="PFX30497.1"/>
    </source>
</evidence>
<name>A0A2B4SPS0_STYPI</name>
<dbReference type="SUPFAM" id="SSF50494">
    <property type="entry name" value="Trypsin-like serine proteases"/>
    <property type="match status" value="2"/>
</dbReference>
<accession>A0A2B4SPS0</accession>
<dbReference type="PANTHER" id="PTHR43019:SF23">
    <property type="entry name" value="PROTEASE DO-LIKE 5, CHLOROPLASTIC"/>
    <property type="match status" value="1"/>
</dbReference>